<organism evidence="1 2">
    <name type="scientific">Paenibacillus agilis</name>
    <dbReference type="NCBI Taxonomy" id="3020863"/>
    <lineage>
        <taxon>Bacteria</taxon>
        <taxon>Bacillati</taxon>
        <taxon>Bacillota</taxon>
        <taxon>Bacilli</taxon>
        <taxon>Bacillales</taxon>
        <taxon>Paenibacillaceae</taxon>
        <taxon>Paenibacillus</taxon>
    </lineage>
</organism>
<gene>
    <name evidence="1" type="ORF">FPZ44_03830</name>
</gene>
<accession>A0A559IXA5</accession>
<protein>
    <submittedName>
        <fullName evidence="1">Uncharacterized protein</fullName>
    </submittedName>
</protein>
<reference evidence="1 2" key="1">
    <citation type="submission" date="2019-07" db="EMBL/GenBank/DDBJ databases">
        <authorList>
            <person name="Kim J."/>
        </authorList>
    </citation>
    <scope>NUCLEOTIDE SEQUENCE [LARGE SCALE GENOMIC DNA]</scope>
    <source>
        <strain evidence="1 2">N4</strain>
    </source>
</reference>
<evidence type="ECO:0000313" key="1">
    <source>
        <dbReference type="EMBL" id="TVX92267.1"/>
    </source>
</evidence>
<dbReference type="RefSeq" id="WP_144987564.1">
    <property type="nucleotide sequence ID" value="NZ_VNJK01000001.1"/>
</dbReference>
<dbReference type="AlphaFoldDB" id="A0A559IXA5"/>
<evidence type="ECO:0000313" key="2">
    <source>
        <dbReference type="Proteomes" id="UP000318102"/>
    </source>
</evidence>
<dbReference type="EMBL" id="VNJK01000001">
    <property type="protein sequence ID" value="TVX92267.1"/>
    <property type="molecule type" value="Genomic_DNA"/>
</dbReference>
<proteinExistence type="predicted"/>
<keyword evidence="2" id="KW-1185">Reference proteome</keyword>
<sequence length="199" mass="22025">MIQAEIITSFRRFTFDVPAEHAESVAKAHKWLETQIYGLNDGCILLPNRVIDIRQPDDVRVIEVWEVDATPGAKDLINMTSLQVASTSELIGQVDYLENKLQLRLLTYTLRDYIYVLPHEVNDGPALEALGPVKLGALTDQLLQQEGIAATIVIPPVQLSTDAEAQAYVMDYAEEATPPVHFSPSDKTARALGGLWNAK</sequence>
<dbReference type="Proteomes" id="UP000318102">
    <property type="component" value="Unassembled WGS sequence"/>
</dbReference>
<name>A0A559IXA5_9BACL</name>
<comment type="caution">
    <text evidence="1">The sequence shown here is derived from an EMBL/GenBank/DDBJ whole genome shotgun (WGS) entry which is preliminary data.</text>
</comment>